<feature type="transmembrane region" description="Helical" evidence="7">
    <location>
        <begin position="192"/>
        <end position="220"/>
    </location>
</feature>
<comment type="similarity">
    <text evidence="5">Belongs to the SAT4 family.</text>
</comment>
<evidence type="ECO:0000313" key="10">
    <source>
        <dbReference type="Proteomes" id="UP001590950"/>
    </source>
</evidence>
<organism evidence="9 10">
    <name type="scientific">Stereocaulon virgatum</name>
    <dbReference type="NCBI Taxonomy" id="373712"/>
    <lineage>
        <taxon>Eukaryota</taxon>
        <taxon>Fungi</taxon>
        <taxon>Dikarya</taxon>
        <taxon>Ascomycota</taxon>
        <taxon>Pezizomycotina</taxon>
        <taxon>Lecanoromycetes</taxon>
        <taxon>OSLEUM clade</taxon>
        <taxon>Lecanoromycetidae</taxon>
        <taxon>Lecanorales</taxon>
        <taxon>Lecanorineae</taxon>
        <taxon>Stereocaulaceae</taxon>
        <taxon>Stereocaulon</taxon>
    </lineage>
</organism>
<dbReference type="InterPro" id="IPR049326">
    <property type="entry name" value="Rhodopsin_dom_fungi"/>
</dbReference>
<feature type="compositionally biased region" description="Polar residues" evidence="6">
    <location>
        <begin position="354"/>
        <end position="370"/>
    </location>
</feature>
<evidence type="ECO:0000256" key="4">
    <source>
        <dbReference type="ARBA" id="ARBA00023136"/>
    </source>
</evidence>
<dbReference type="Pfam" id="PF20684">
    <property type="entry name" value="Fung_rhodopsin"/>
    <property type="match status" value="1"/>
</dbReference>
<dbReference type="EMBL" id="JBEFKJ010000026">
    <property type="protein sequence ID" value="KAL2039382.1"/>
    <property type="molecule type" value="Genomic_DNA"/>
</dbReference>
<feature type="transmembrane region" description="Helical" evidence="7">
    <location>
        <begin position="240"/>
        <end position="262"/>
    </location>
</feature>
<keyword evidence="2 7" id="KW-0812">Transmembrane</keyword>
<reference evidence="9 10" key="1">
    <citation type="submission" date="2024-09" db="EMBL/GenBank/DDBJ databases">
        <title>Rethinking Asexuality: The Enigmatic Case of Functional Sexual Genes in Lepraria (Stereocaulaceae).</title>
        <authorList>
            <person name="Doellman M."/>
            <person name="Sun Y."/>
            <person name="Barcenas-Pena A."/>
            <person name="Lumbsch H.T."/>
            <person name="Grewe F."/>
        </authorList>
    </citation>
    <scope>NUCLEOTIDE SEQUENCE [LARGE SCALE GENOMIC DNA]</scope>
    <source>
        <strain evidence="9 10">Mercado 3170</strain>
    </source>
</reference>
<feature type="transmembrane region" description="Helical" evidence="7">
    <location>
        <begin position="110"/>
        <end position="130"/>
    </location>
</feature>
<keyword evidence="10" id="KW-1185">Reference proteome</keyword>
<gene>
    <name evidence="9" type="ORF">N7G274_008050</name>
</gene>
<protein>
    <recommendedName>
        <fullName evidence="8">Rhodopsin domain-containing protein</fullName>
    </recommendedName>
</protein>
<feature type="domain" description="Rhodopsin" evidence="8">
    <location>
        <begin position="92"/>
        <end position="332"/>
    </location>
</feature>
<feature type="transmembrane region" description="Helical" evidence="7">
    <location>
        <begin position="274"/>
        <end position="295"/>
    </location>
</feature>
<proteinExistence type="inferred from homology"/>
<evidence type="ECO:0000313" key="9">
    <source>
        <dbReference type="EMBL" id="KAL2039382.1"/>
    </source>
</evidence>
<evidence type="ECO:0000256" key="6">
    <source>
        <dbReference type="SAM" id="MobiDB-lite"/>
    </source>
</evidence>
<accession>A0ABR4A0C7</accession>
<dbReference type="PANTHER" id="PTHR33048:SF129">
    <property type="entry name" value="INTEGRAL MEMBRANE PROTEIN-RELATED"/>
    <property type="match status" value="1"/>
</dbReference>
<name>A0ABR4A0C7_9LECA</name>
<dbReference type="InterPro" id="IPR052337">
    <property type="entry name" value="SAT4-like"/>
</dbReference>
<evidence type="ECO:0000259" key="8">
    <source>
        <dbReference type="Pfam" id="PF20684"/>
    </source>
</evidence>
<evidence type="ECO:0000256" key="1">
    <source>
        <dbReference type="ARBA" id="ARBA00004141"/>
    </source>
</evidence>
<feature type="region of interest" description="Disordered" evidence="6">
    <location>
        <begin position="354"/>
        <end position="377"/>
    </location>
</feature>
<evidence type="ECO:0000256" key="3">
    <source>
        <dbReference type="ARBA" id="ARBA00022989"/>
    </source>
</evidence>
<feature type="transmembrane region" description="Helical" evidence="7">
    <location>
        <begin position="315"/>
        <end position="333"/>
    </location>
</feature>
<comment type="subcellular location">
    <subcellularLocation>
        <location evidence="1">Membrane</location>
        <topology evidence="1">Multi-pass membrane protein</topology>
    </subcellularLocation>
</comment>
<feature type="transmembrane region" description="Helical" evidence="7">
    <location>
        <begin position="150"/>
        <end position="171"/>
    </location>
</feature>
<dbReference type="PANTHER" id="PTHR33048">
    <property type="entry name" value="PTH11-LIKE INTEGRAL MEMBRANE PROTEIN (AFU_ORTHOLOGUE AFUA_5G11245)"/>
    <property type="match status" value="1"/>
</dbReference>
<comment type="caution">
    <text evidence="9">The sequence shown here is derived from an EMBL/GenBank/DDBJ whole genome shotgun (WGS) entry which is preliminary data.</text>
</comment>
<keyword evidence="3 7" id="KW-1133">Transmembrane helix</keyword>
<dbReference type="Proteomes" id="UP001590950">
    <property type="component" value="Unassembled WGS sequence"/>
</dbReference>
<evidence type="ECO:0000256" key="5">
    <source>
        <dbReference type="ARBA" id="ARBA00038359"/>
    </source>
</evidence>
<evidence type="ECO:0000256" key="2">
    <source>
        <dbReference type="ARBA" id="ARBA00022692"/>
    </source>
</evidence>
<sequence length="377" mass="42021">MSKPNPYANPPANLSATAPSALFGKPANNVNDWYVAREFARIVGIPDHAFNPSKGFPYHVPSVQPSYQSKGPRIVASACVAILLILFITVSRLSLRYFRKDLKFGYDDLFIVPAVIGVVSWFCIVIWMVIKGGAGQHIYDITYMQVEYFFRGASSGQLVFFLSTGLVKISISLFNRRLTGLTSKRWMIAHNVFLVILVAYMIYVLFVNLFVCIPFDHFSIIEAGKFARPAKCSKTSQLNIALSSIHVILDYALLSVPIIILYQIQMSTTKKVRLGLFFCIGALSCIGATIRPIVIQHGSPDITYYFQDQYSWGTVDIFFAAIAASLPVLNAAIPKGWRRRTHTVKRLRSINAADNGTDESTSSNEMTSWQFGRDGTV</sequence>
<keyword evidence="4 7" id="KW-0472">Membrane</keyword>
<evidence type="ECO:0000256" key="7">
    <source>
        <dbReference type="SAM" id="Phobius"/>
    </source>
</evidence>
<feature type="transmembrane region" description="Helical" evidence="7">
    <location>
        <begin position="74"/>
        <end position="98"/>
    </location>
</feature>